<keyword evidence="5" id="KW-1185">Reference proteome</keyword>
<dbReference type="RefSeq" id="WP_209900891.1">
    <property type="nucleotide sequence ID" value="NZ_BAAAJW010000002.1"/>
</dbReference>
<evidence type="ECO:0008006" key="6">
    <source>
        <dbReference type="Google" id="ProtNLM"/>
    </source>
</evidence>
<comment type="caution">
    <text evidence="4">The sequence shown here is derived from an EMBL/GenBank/DDBJ whole genome shotgun (WGS) entry which is preliminary data.</text>
</comment>
<dbReference type="EMBL" id="JAGIOD010000001">
    <property type="protein sequence ID" value="MBP2381603.1"/>
    <property type="molecule type" value="Genomic_DNA"/>
</dbReference>
<evidence type="ECO:0000256" key="2">
    <source>
        <dbReference type="ARBA" id="ARBA00035108"/>
    </source>
</evidence>
<gene>
    <name evidence="4" type="ORF">JOF43_001560</name>
</gene>
<dbReference type="Pfam" id="PF06386">
    <property type="entry name" value="GvpL_GvpF"/>
    <property type="match status" value="1"/>
</dbReference>
<dbReference type="Proteomes" id="UP001519290">
    <property type="component" value="Unassembled WGS sequence"/>
</dbReference>
<protein>
    <recommendedName>
        <fullName evidence="6">Gas vesicle synthesis protein GvpL/GvpF</fullName>
    </recommendedName>
</protein>
<dbReference type="PANTHER" id="PTHR36852:SF1">
    <property type="entry name" value="PROTEIN GVPL 2"/>
    <property type="match status" value="1"/>
</dbReference>
<dbReference type="PANTHER" id="PTHR36852">
    <property type="entry name" value="PROTEIN GVPL 2"/>
    <property type="match status" value="1"/>
</dbReference>
<proteinExistence type="inferred from homology"/>
<reference evidence="4 5" key="1">
    <citation type="submission" date="2021-03" db="EMBL/GenBank/DDBJ databases">
        <title>Sequencing the genomes of 1000 actinobacteria strains.</title>
        <authorList>
            <person name="Klenk H.-P."/>
        </authorList>
    </citation>
    <scope>NUCLEOTIDE SEQUENCE [LARGE SCALE GENOMIC DNA]</scope>
    <source>
        <strain evidence="4 5">DSM 14566</strain>
    </source>
</reference>
<sequence>MSALPAQDGSSAEPGLYLYGIVRAGARLPEALVGVVATTPHLHEDDGGLAAVVSDLPDDADFGTPQDLLAHSTVLDEIARTTTVLPARFGTVLPSGQAVHEEVLADPERLAETLNSLEGAVQYTVRVRYEQDVVLPEILRADPRLALLREEIAGTTEDETRTQRIALGEAVVGHYEAMRGPDAQELLDALEPLVRDVATHEGGQADDVVDVALLVPRENTERFEAAVEAAAERHHPRMKYRLLGPQAPYDFVDGGQ</sequence>
<accession>A0ABS4WZN9</accession>
<evidence type="ECO:0000256" key="3">
    <source>
        <dbReference type="ARBA" id="ARBA00035643"/>
    </source>
</evidence>
<name>A0ABS4WZN9_9MICO</name>
<dbReference type="InterPro" id="IPR009430">
    <property type="entry name" value="GvpL/GvpF"/>
</dbReference>
<evidence type="ECO:0000313" key="5">
    <source>
        <dbReference type="Proteomes" id="UP001519290"/>
    </source>
</evidence>
<evidence type="ECO:0000256" key="1">
    <source>
        <dbReference type="ARBA" id="ARBA00022987"/>
    </source>
</evidence>
<comment type="similarity">
    <text evidence="3">Belongs to the gas vesicle GvpF/GvpL family.</text>
</comment>
<evidence type="ECO:0000313" key="4">
    <source>
        <dbReference type="EMBL" id="MBP2381603.1"/>
    </source>
</evidence>
<comment type="subcellular location">
    <subcellularLocation>
        <location evidence="2">Gas vesicle</location>
    </subcellularLocation>
</comment>
<organism evidence="4 5">
    <name type="scientific">Brachybacterium sacelli</name>
    <dbReference type="NCBI Taxonomy" id="173364"/>
    <lineage>
        <taxon>Bacteria</taxon>
        <taxon>Bacillati</taxon>
        <taxon>Actinomycetota</taxon>
        <taxon>Actinomycetes</taxon>
        <taxon>Micrococcales</taxon>
        <taxon>Dermabacteraceae</taxon>
        <taxon>Brachybacterium</taxon>
    </lineage>
</organism>
<keyword evidence="1" id="KW-0304">Gas vesicle</keyword>